<dbReference type="PANTHER" id="PTHR43386:SF23">
    <property type="entry name" value="ABC TRANSPORTER"/>
    <property type="match status" value="1"/>
</dbReference>
<evidence type="ECO:0000313" key="10">
    <source>
        <dbReference type="Proteomes" id="UP001168575"/>
    </source>
</evidence>
<gene>
    <name evidence="9" type="ORF">Q3982_03015</name>
</gene>
<keyword evidence="6 7" id="KW-0472">Membrane</keyword>
<accession>A0AA43RGX5</accession>
<feature type="transmembrane region" description="Helical" evidence="7">
    <location>
        <begin position="12"/>
        <end position="34"/>
    </location>
</feature>
<comment type="caution">
    <text evidence="9">The sequence shown here is derived from an EMBL/GenBank/DDBJ whole genome shotgun (WGS) entry which is preliminary data.</text>
</comment>
<name>A0AA43RGX5_9ACTN</name>
<keyword evidence="3" id="KW-1003">Cell membrane</keyword>
<dbReference type="InterPro" id="IPR050366">
    <property type="entry name" value="BP-dependent_transpt_permease"/>
</dbReference>
<evidence type="ECO:0000313" key="9">
    <source>
        <dbReference type="EMBL" id="MDO4841629.1"/>
    </source>
</evidence>
<dbReference type="GO" id="GO:0055085">
    <property type="term" value="P:transmembrane transport"/>
    <property type="evidence" value="ECO:0007669"/>
    <property type="project" value="InterPro"/>
</dbReference>
<dbReference type="Gene3D" id="1.10.3720.10">
    <property type="entry name" value="MetI-like"/>
    <property type="match status" value="1"/>
</dbReference>
<keyword evidence="5 7" id="KW-1133">Transmembrane helix</keyword>
<evidence type="ECO:0000256" key="6">
    <source>
        <dbReference type="ARBA" id="ARBA00023136"/>
    </source>
</evidence>
<reference evidence="9" key="1">
    <citation type="submission" date="2023-07" db="EMBL/GenBank/DDBJ databases">
        <title>Between Cages and Wild: Unraveling the Impact of Captivity on Animal Microbiomes and Antimicrobial Resistance.</title>
        <authorList>
            <person name="Schmartz G.P."/>
            <person name="Rehner J."/>
            <person name="Schuff M.J."/>
            <person name="Becker S.L."/>
            <person name="Kravczyk M."/>
            <person name="Gurevich A."/>
            <person name="Francke R."/>
            <person name="Mueller R."/>
            <person name="Keller V."/>
            <person name="Keller A."/>
        </authorList>
    </citation>
    <scope>NUCLEOTIDE SEQUENCE</scope>
    <source>
        <strain evidence="9">S12M_St_49</strain>
    </source>
</reference>
<evidence type="ECO:0000256" key="2">
    <source>
        <dbReference type="ARBA" id="ARBA00022448"/>
    </source>
</evidence>
<dbReference type="Proteomes" id="UP001168575">
    <property type="component" value="Unassembled WGS sequence"/>
</dbReference>
<evidence type="ECO:0000256" key="7">
    <source>
        <dbReference type="RuleBase" id="RU363032"/>
    </source>
</evidence>
<comment type="subcellular location">
    <subcellularLocation>
        <location evidence="1 7">Cell membrane</location>
        <topology evidence="1 7">Multi-pass membrane protein</topology>
    </subcellularLocation>
</comment>
<evidence type="ECO:0000259" key="8">
    <source>
        <dbReference type="PROSITE" id="PS50928"/>
    </source>
</evidence>
<dbReference type="InterPro" id="IPR035906">
    <property type="entry name" value="MetI-like_sf"/>
</dbReference>
<dbReference type="GO" id="GO:0005886">
    <property type="term" value="C:plasma membrane"/>
    <property type="evidence" value="ECO:0007669"/>
    <property type="project" value="UniProtKB-SubCell"/>
</dbReference>
<keyword evidence="4 7" id="KW-0812">Transmembrane</keyword>
<feature type="transmembrane region" description="Helical" evidence="7">
    <location>
        <begin position="239"/>
        <end position="260"/>
    </location>
</feature>
<dbReference type="PROSITE" id="PS50928">
    <property type="entry name" value="ABC_TM1"/>
    <property type="match status" value="1"/>
</dbReference>
<feature type="transmembrane region" description="Helical" evidence="7">
    <location>
        <begin position="108"/>
        <end position="129"/>
    </location>
</feature>
<evidence type="ECO:0000256" key="5">
    <source>
        <dbReference type="ARBA" id="ARBA00022989"/>
    </source>
</evidence>
<organism evidence="9 10">
    <name type="scientific">Phoenicibacter congonensis</name>
    <dbReference type="NCBI Taxonomy" id="1944646"/>
    <lineage>
        <taxon>Bacteria</taxon>
        <taxon>Bacillati</taxon>
        <taxon>Actinomycetota</taxon>
        <taxon>Coriobacteriia</taxon>
        <taxon>Eggerthellales</taxon>
        <taxon>Eggerthellaceae</taxon>
        <taxon>Phoenicibacter</taxon>
    </lineage>
</organism>
<evidence type="ECO:0000256" key="3">
    <source>
        <dbReference type="ARBA" id="ARBA00022475"/>
    </source>
</evidence>
<dbReference type="Pfam" id="PF00528">
    <property type="entry name" value="BPD_transp_1"/>
    <property type="match status" value="1"/>
</dbReference>
<dbReference type="CDD" id="cd06261">
    <property type="entry name" value="TM_PBP2"/>
    <property type="match status" value="1"/>
</dbReference>
<dbReference type="EMBL" id="JAUMVS010000034">
    <property type="protein sequence ID" value="MDO4841629.1"/>
    <property type="molecule type" value="Genomic_DNA"/>
</dbReference>
<dbReference type="AlphaFoldDB" id="A0AA43RGX5"/>
<dbReference type="PANTHER" id="PTHR43386">
    <property type="entry name" value="OLIGOPEPTIDE TRANSPORT SYSTEM PERMEASE PROTEIN APPC"/>
    <property type="match status" value="1"/>
</dbReference>
<keyword evidence="2 7" id="KW-0813">Transport</keyword>
<feature type="transmembrane region" description="Helical" evidence="7">
    <location>
        <begin position="70"/>
        <end position="96"/>
    </location>
</feature>
<dbReference type="InterPro" id="IPR000515">
    <property type="entry name" value="MetI-like"/>
</dbReference>
<feature type="domain" description="ABC transmembrane type-1" evidence="8">
    <location>
        <begin position="70"/>
        <end position="260"/>
    </location>
</feature>
<evidence type="ECO:0000256" key="4">
    <source>
        <dbReference type="ARBA" id="ARBA00022692"/>
    </source>
</evidence>
<evidence type="ECO:0000256" key="1">
    <source>
        <dbReference type="ARBA" id="ARBA00004651"/>
    </source>
</evidence>
<comment type="similarity">
    <text evidence="7">Belongs to the binding-protein-dependent transport system permease family.</text>
</comment>
<proteinExistence type="inferred from homology"/>
<sequence>MQALKEEQRRQIASVIIAAIMLAVIGFGVANFSAANNTDFASMNLLPSASHLFGTDNLGRDVFTLTISGITISVLTGILSSLISAIIAVLIAILYATNSSVITKAIDVLTNMFLGIPHIILMILISFAVGKGFAGVVLATSLTHWPTLSRILSAELRQLKTQNWVQIEKSQGVTGLRLALSHYVPNLLPQIFTGLTLAVPHAILHESTLTFLGMGFTPETPAIGNILNDSLKFALTGQWWLAIAPGVALILCALAISYIFNNAKHRQELR</sequence>
<dbReference type="SUPFAM" id="SSF161098">
    <property type="entry name" value="MetI-like"/>
    <property type="match status" value="1"/>
</dbReference>
<protein>
    <submittedName>
        <fullName evidence="9">ABC transporter permease</fullName>
    </submittedName>
</protein>
<keyword evidence="10" id="KW-1185">Reference proteome</keyword>